<comment type="caution">
    <text evidence="2">The sequence shown here is derived from an EMBL/GenBank/DDBJ whole genome shotgun (WGS) entry which is preliminary data.</text>
</comment>
<dbReference type="Pfam" id="PF13595">
    <property type="entry name" value="DUF4138"/>
    <property type="match status" value="1"/>
</dbReference>
<sequence>MKIRNWTFMLCCLLTMLSGYSQFINEKIGLNQEEFKNLQIGYSKTTSIVFPYAIKSIDKGSPDVLMQKAKGVENILLVKAAKENFNQTNLTVVTADNRLYVFVLNYDESCPDLNIKADNTAVVSGNILFSMENDNQKKIEQYACLALSKKKKLEGLKRSRFEMKLDVTGIFIHQDVLYFRLLLGNNSKINYEIDQLRFFIRDRKKSKRTASQEIEVMPLYTTSASSVIPDKSEVNIVYAVCKFTIPEKKYLTIQLIEKNGGRHIEIDVKNIDLINLDVLNSL</sequence>
<dbReference type="AlphaFoldDB" id="A0A502EPJ0"/>
<proteinExistence type="predicted"/>
<dbReference type="RefSeq" id="WP_140508753.1">
    <property type="nucleotide sequence ID" value="NZ_RCZH01000010.1"/>
</dbReference>
<organism evidence="2 3">
    <name type="scientific">Flavobacterium pectinovorum</name>
    <dbReference type="NCBI Taxonomy" id="29533"/>
    <lineage>
        <taxon>Bacteria</taxon>
        <taxon>Pseudomonadati</taxon>
        <taxon>Bacteroidota</taxon>
        <taxon>Flavobacteriia</taxon>
        <taxon>Flavobacteriales</taxon>
        <taxon>Flavobacteriaceae</taxon>
        <taxon>Flavobacterium</taxon>
    </lineage>
</organism>
<feature type="signal peptide" evidence="1">
    <location>
        <begin position="1"/>
        <end position="23"/>
    </location>
</feature>
<keyword evidence="1" id="KW-0732">Signal</keyword>
<dbReference type="NCBIfam" id="TIGR03780">
    <property type="entry name" value="Bac_Flav_CT_N"/>
    <property type="match status" value="1"/>
</dbReference>
<gene>
    <name evidence="2" type="primary">traN</name>
    <name evidence="2" type="ORF">EAH81_15885</name>
</gene>
<name>A0A502EPJ0_9FLAO</name>
<dbReference type="InterPro" id="IPR022298">
    <property type="entry name" value="Conjug_transposon_TraN"/>
</dbReference>
<dbReference type="OrthoDB" id="1038500at2"/>
<evidence type="ECO:0000256" key="1">
    <source>
        <dbReference type="SAM" id="SignalP"/>
    </source>
</evidence>
<evidence type="ECO:0000313" key="2">
    <source>
        <dbReference type="EMBL" id="TPG38406.1"/>
    </source>
</evidence>
<accession>A0A502EPJ0</accession>
<protein>
    <submittedName>
        <fullName evidence="2">Conjugative transposon protein TraN</fullName>
    </submittedName>
</protein>
<feature type="chain" id="PRO_5021257952" evidence="1">
    <location>
        <begin position="24"/>
        <end position="282"/>
    </location>
</feature>
<keyword evidence="3" id="KW-1185">Reference proteome</keyword>
<dbReference type="Proteomes" id="UP000319700">
    <property type="component" value="Unassembled WGS sequence"/>
</dbReference>
<evidence type="ECO:0000313" key="3">
    <source>
        <dbReference type="Proteomes" id="UP000319700"/>
    </source>
</evidence>
<dbReference type="EMBL" id="RCZH01000010">
    <property type="protein sequence ID" value="TPG38406.1"/>
    <property type="molecule type" value="Genomic_DNA"/>
</dbReference>
<reference evidence="2 3" key="1">
    <citation type="journal article" date="2019" name="Environ. Microbiol.">
        <title>Species interactions and distinct microbial communities in high Arctic permafrost affected cryosols are associated with the CH4 and CO2 gas fluxes.</title>
        <authorList>
            <person name="Altshuler I."/>
            <person name="Hamel J."/>
            <person name="Turney S."/>
            <person name="Magnuson E."/>
            <person name="Levesque R."/>
            <person name="Greer C."/>
            <person name="Whyte L.G."/>
        </authorList>
    </citation>
    <scope>NUCLEOTIDE SEQUENCE [LARGE SCALE GENOMIC DNA]</scope>
    <source>
        <strain evidence="2 3">42</strain>
    </source>
</reference>